<proteinExistence type="predicted"/>
<dbReference type="InterPro" id="IPR001387">
    <property type="entry name" value="Cro/C1-type_HTH"/>
</dbReference>
<protein>
    <submittedName>
        <fullName evidence="2">Helix-turn-helix domain protein</fullName>
    </submittedName>
</protein>
<dbReference type="SUPFAM" id="SSF47413">
    <property type="entry name" value="lambda repressor-like DNA-binding domains"/>
    <property type="match status" value="1"/>
</dbReference>
<organism evidence="2">
    <name type="scientific">Caudovirales sp. ctu3532</name>
    <dbReference type="NCBI Taxonomy" id="2827639"/>
    <lineage>
        <taxon>Viruses</taxon>
        <taxon>Duplodnaviria</taxon>
        <taxon>Heunggongvirae</taxon>
        <taxon>Uroviricota</taxon>
        <taxon>Caudoviricetes</taxon>
    </lineage>
</organism>
<evidence type="ECO:0000313" key="2">
    <source>
        <dbReference type="EMBL" id="DAF62901.1"/>
    </source>
</evidence>
<name>A0A8S5THZ3_9CAUD</name>
<reference evidence="2" key="1">
    <citation type="journal article" date="2021" name="Proc. Natl. Acad. Sci. U.S.A.">
        <title>A Catalog of Tens of Thousands of Viruses from Human Metagenomes Reveals Hidden Associations with Chronic Diseases.</title>
        <authorList>
            <person name="Tisza M.J."/>
            <person name="Buck C.B."/>
        </authorList>
    </citation>
    <scope>NUCLEOTIDE SEQUENCE</scope>
    <source>
        <strain evidence="2">Ctu3532</strain>
    </source>
</reference>
<evidence type="ECO:0000259" key="1">
    <source>
        <dbReference type="PROSITE" id="PS50943"/>
    </source>
</evidence>
<feature type="domain" description="HTH cro/C1-type" evidence="1">
    <location>
        <begin position="1"/>
        <end position="57"/>
    </location>
</feature>
<accession>A0A8S5THZ3</accession>
<dbReference type="PROSITE" id="PS50943">
    <property type="entry name" value="HTH_CROC1"/>
    <property type="match status" value="1"/>
</dbReference>
<dbReference type="Pfam" id="PF01381">
    <property type="entry name" value="HTH_3"/>
    <property type="match status" value="1"/>
</dbReference>
<dbReference type="EMBL" id="BK032830">
    <property type="protein sequence ID" value="DAF62901.1"/>
    <property type="molecule type" value="Genomic_DNA"/>
</dbReference>
<sequence length="63" mass="7325">MRKKKRMTQAELAARVQTMGVVLEQDSISRIEREIRMVQDYELRALAEALGVTSDWLMEDAEK</sequence>
<dbReference type="GO" id="GO:0003677">
    <property type="term" value="F:DNA binding"/>
    <property type="evidence" value="ECO:0007669"/>
    <property type="project" value="InterPro"/>
</dbReference>
<dbReference type="Gene3D" id="1.10.260.40">
    <property type="entry name" value="lambda repressor-like DNA-binding domains"/>
    <property type="match status" value="1"/>
</dbReference>
<dbReference type="CDD" id="cd00093">
    <property type="entry name" value="HTH_XRE"/>
    <property type="match status" value="1"/>
</dbReference>
<dbReference type="InterPro" id="IPR010982">
    <property type="entry name" value="Lambda_DNA-bd_dom_sf"/>
</dbReference>